<dbReference type="EMBL" id="CAKLDM010000002">
    <property type="protein sequence ID" value="CAH0539188.1"/>
    <property type="molecule type" value="Genomic_DNA"/>
</dbReference>
<accession>A0ABN8E284</accession>
<proteinExistence type="predicted"/>
<comment type="caution">
    <text evidence="1">The sequence shown here is derived from an EMBL/GenBank/DDBJ whole genome shotgun (WGS) entry which is preliminary data.</text>
</comment>
<dbReference type="Proteomes" id="UP000838748">
    <property type="component" value="Unassembled WGS sequence"/>
</dbReference>
<reference evidence="1" key="1">
    <citation type="submission" date="2021-11" db="EMBL/GenBank/DDBJ databases">
        <authorList>
            <person name="Rodrigo-Torres L."/>
            <person name="Arahal R. D."/>
            <person name="Lucena T."/>
        </authorList>
    </citation>
    <scope>NUCLEOTIDE SEQUENCE</scope>
    <source>
        <strain evidence="1">CECT 7928</strain>
    </source>
</reference>
<evidence type="ECO:0000313" key="2">
    <source>
        <dbReference type="Proteomes" id="UP000838748"/>
    </source>
</evidence>
<evidence type="ECO:0000313" key="1">
    <source>
        <dbReference type="EMBL" id="CAH0539188.1"/>
    </source>
</evidence>
<protein>
    <recommendedName>
        <fullName evidence="3">Nitrate/nitrite sensing protein domain-containing protein</fullName>
    </recommendedName>
</protein>
<sequence length="268" mass="31259">MFILISVLLSFSVLISLMYLSKQRDSTFSRKYDVIVILREILLLVRQCRSHTHQSIALNKDLSNEIQDIVTQLDIKSNQLIASSAIEYKANYRVFQLMLKSLTRDWQQRTIARNQMVHGKAIRHCLFLIDEIIITWLVEAGREDLSTEYHQNWHQVSDSMEVLTQFRISIQDINSTEGYERSKYYCNKLRQKINQLSIISPLTLTSPACSKALHTLDDLINNVHYERNIDCLYQLTSDISLNIARVYDQILSELTEQLFTPLPKVSFI</sequence>
<organism evidence="1 2">
    <name type="scientific">Vibrio marisflavi CECT 7928</name>
    <dbReference type="NCBI Taxonomy" id="634439"/>
    <lineage>
        <taxon>Bacteria</taxon>
        <taxon>Pseudomonadati</taxon>
        <taxon>Pseudomonadota</taxon>
        <taxon>Gammaproteobacteria</taxon>
        <taxon>Vibrionales</taxon>
        <taxon>Vibrionaceae</taxon>
        <taxon>Vibrio</taxon>
    </lineage>
</organism>
<evidence type="ECO:0008006" key="3">
    <source>
        <dbReference type="Google" id="ProtNLM"/>
    </source>
</evidence>
<gene>
    <name evidence="1" type="ORF">VMF7928_01956</name>
</gene>
<keyword evidence="2" id="KW-1185">Reference proteome</keyword>
<name>A0ABN8E284_9VIBR</name>
<dbReference type="RefSeq" id="WP_237361276.1">
    <property type="nucleotide sequence ID" value="NZ_CAKLDM010000002.1"/>
</dbReference>